<sequence>MQGKDPANFESGRYIATGFSTDEAMGDDTVIECVFHADGTGTTYISYNGPSFNTQLFDATRKMLRPRTALLKDGYMICQVDIDLTKRDNLVESEKKHVLDIKEHSWILQFARGLADPETGKKAIHSLGEDDLYPWTTGEEVAICRNCARKFTVVKNMQQF</sequence>
<evidence type="ECO:0000259" key="1">
    <source>
        <dbReference type="PROSITE" id="PS50836"/>
    </source>
</evidence>
<name>A0AA39GSY3_9BILA</name>
<comment type="caution">
    <text evidence="2">The sequence shown here is derived from an EMBL/GenBank/DDBJ whole genome shotgun (WGS) entry which is preliminary data.</text>
</comment>
<evidence type="ECO:0000313" key="3">
    <source>
        <dbReference type="Proteomes" id="UP001175271"/>
    </source>
</evidence>
<dbReference type="PROSITE" id="PS50836">
    <property type="entry name" value="DOMON"/>
    <property type="match status" value="1"/>
</dbReference>
<dbReference type="InterPro" id="IPR005018">
    <property type="entry name" value="DOMON_domain"/>
</dbReference>
<gene>
    <name evidence="2" type="ORF">QR680_000012</name>
</gene>
<dbReference type="EMBL" id="JAUCMV010000005">
    <property type="protein sequence ID" value="KAK0393000.1"/>
    <property type="molecule type" value="Genomic_DNA"/>
</dbReference>
<keyword evidence="3" id="KW-1185">Reference proteome</keyword>
<protein>
    <recommendedName>
        <fullName evidence="1">DOMON domain-containing protein</fullName>
    </recommendedName>
</protein>
<dbReference type="Proteomes" id="UP001175271">
    <property type="component" value="Unassembled WGS sequence"/>
</dbReference>
<evidence type="ECO:0000313" key="2">
    <source>
        <dbReference type="EMBL" id="KAK0393000.1"/>
    </source>
</evidence>
<feature type="domain" description="DOMON" evidence="1">
    <location>
        <begin position="1"/>
        <end position="113"/>
    </location>
</feature>
<reference evidence="2" key="1">
    <citation type="submission" date="2023-06" db="EMBL/GenBank/DDBJ databases">
        <title>Genomic analysis of the entomopathogenic nematode Steinernema hermaphroditum.</title>
        <authorList>
            <person name="Schwarz E.M."/>
            <person name="Heppert J.K."/>
            <person name="Baniya A."/>
            <person name="Schwartz H.T."/>
            <person name="Tan C.-H."/>
            <person name="Antoshechkin I."/>
            <person name="Sternberg P.W."/>
            <person name="Goodrich-Blair H."/>
            <person name="Dillman A.R."/>
        </authorList>
    </citation>
    <scope>NUCLEOTIDE SEQUENCE</scope>
    <source>
        <strain evidence="2">PS9179</strain>
        <tissue evidence="2">Whole animal</tissue>
    </source>
</reference>
<proteinExistence type="predicted"/>
<dbReference type="AlphaFoldDB" id="A0AA39GSY3"/>
<organism evidence="2 3">
    <name type="scientific">Steinernema hermaphroditum</name>
    <dbReference type="NCBI Taxonomy" id="289476"/>
    <lineage>
        <taxon>Eukaryota</taxon>
        <taxon>Metazoa</taxon>
        <taxon>Ecdysozoa</taxon>
        <taxon>Nematoda</taxon>
        <taxon>Chromadorea</taxon>
        <taxon>Rhabditida</taxon>
        <taxon>Tylenchina</taxon>
        <taxon>Panagrolaimomorpha</taxon>
        <taxon>Strongyloidoidea</taxon>
        <taxon>Steinernematidae</taxon>
        <taxon>Steinernema</taxon>
    </lineage>
</organism>
<accession>A0AA39GSY3</accession>